<accession>A0A2P6S7E7</accession>
<comment type="caution">
    <text evidence="2">The sequence shown here is derived from an EMBL/GenBank/DDBJ whole genome shotgun (WGS) entry which is preliminary data.</text>
</comment>
<reference evidence="2 3" key="1">
    <citation type="journal article" date="2018" name="Nat. Genet.">
        <title>The Rosa genome provides new insights in the design of modern roses.</title>
        <authorList>
            <person name="Bendahmane M."/>
        </authorList>
    </citation>
    <scope>NUCLEOTIDE SEQUENCE [LARGE SCALE GENOMIC DNA]</scope>
    <source>
        <strain evidence="3">cv. Old Blush</strain>
    </source>
</reference>
<evidence type="ECO:0000313" key="2">
    <source>
        <dbReference type="EMBL" id="PRQ54607.1"/>
    </source>
</evidence>
<feature type="domain" description="Ternary complex factor MIP1 leucine-zipper" evidence="1">
    <location>
        <begin position="40"/>
        <end position="108"/>
    </location>
</feature>
<dbReference type="Gramene" id="PRQ54607">
    <property type="protein sequence ID" value="PRQ54607"/>
    <property type="gene ID" value="RchiOBHm_Chr1g0315561"/>
</dbReference>
<organism evidence="2 3">
    <name type="scientific">Rosa chinensis</name>
    <name type="common">China rose</name>
    <dbReference type="NCBI Taxonomy" id="74649"/>
    <lineage>
        <taxon>Eukaryota</taxon>
        <taxon>Viridiplantae</taxon>
        <taxon>Streptophyta</taxon>
        <taxon>Embryophyta</taxon>
        <taxon>Tracheophyta</taxon>
        <taxon>Spermatophyta</taxon>
        <taxon>Magnoliopsida</taxon>
        <taxon>eudicotyledons</taxon>
        <taxon>Gunneridae</taxon>
        <taxon>Pentapetalae</taxon>
        <taxon>rosids</taxon>
        <taxon>fabids</taxon>
        <taxon>Rosales</taxon>
        <taxon>Rosaceae</taxon>
        <taxon>Rosoideae</taxon>
        <taxon>Rosoideae incertae sedis</taxon>
        <taxon>Rosa</taxon>
    </lineage>
</organism>
<dbReference type="EMBL" id="PDCK01000039">
    <property type="protein sequence ID" value="PRQ54607.1"/>
    <property type="molecule type" value="Genomic_DNA"/>
</dbReference>
<evidence type="ECO:0000313" key="3">
    <source>
        <dbReference type="Proteomes" id="UP000238479"/>
    </source>
</evidence>
<gene>
    <name evidence="2" type="ORF">RchiOBHm_Chr1g0315561</name>
</gene>
<dbReference type="Proteomes" id="UP000238479">
    <property type="component" value="Chromosome 1"/>
</dbReference>
<dbReference type="InterPro" id="IPR025757">
    <property type="entry name" value="MIP1_Leuzipper"/>
</dbReference>
<dbReference type="OMA" id="QFSSPAC"/>
<name>A0A2P6S7E7_ROSCH</name>
<dbReference type="Pfam" id="PF14389">
    <property type="entry name" value="Lzipper-MIP1"/>
    <property type="match status" value="1"/>
</dbReference>
<dbReference type="AlphaFoldDB" id="A0A2P6S7E7"/>
<evidence type="ECO:0000259" key="1">
    <source>
        <dbReference type="Pfam" id="PF14389"/>
    </source>
</evidence>
<protein>
    <submittedName>
        <fullName evidence="2">Putative ternary complex factor MIP1, leucine-zipper</fullName>
    </submittedName>
</protein>
<proteinExistence type="predicted"/>
<keyword evidence="3" id="KW-1185">Reference proteome</keyword>
<sequence length="126" mass="14275">MMCDSPIVQTKLSQSDSLCKYSHSSISCDSEFQSEVVKDDSLSKVQRLERQLLEEIELRAILENAIEKNATQFSSPACLPYNAQEILSIIAAVEVTVSELEQDRSWLHCISNQVKKEIKEGWQNIV</sequence>